<feature type="region of interest" description="Disordered" evidence="1">
    <location>
        <begin position="621"/>
        <end position="653"/>
    </location>
</feature>
<evidence type="ECO:0000256" key="1">
    <source>
        <dbReference type="SAM" id="MobiDB-lite"/>
    </source>
</evidence>
<protein>
    <recommendedName>
        <fullName evidence="2">AAA+ ATPase domain-containing protein</fullName>
    </recommendedName>
</protein>
<keyword evidence="4" id="KW-1185">Reference proteome</keyword>
<feature type="region of interest" description="Disordered" evidence="1">
    <location>
        <begin position="1534"/>
        <end position="1561"/>
    </location>
</feature>
<dbReference type="OrthoDB" id="9996895at2759"/>
<dbReference type="GO" id="GO:0005634">
    <property type="term" value="C:nucleus"/>
    <property type="evidence" value="ECO:0007669"/>
    <property type="project" value="TreeGrafter"/>
</dbReference>
<dbReference type="GeneID" id="20249959"/>
<dbReference type="HOGENOM" id="CLU_238929_0_0_1"/>
<name>V4BA80_LOTGI</name>
<evidence type="ECO:0000313" key="4">
    <source>
        <dbReference type="Proteomes" id="UP000030746"/>
    </source>
</evidence>
<dbReference type="RefSeq" id="XP_009063559.1">
    <property type="nucleotide sequence ID" value="XM_009065311.1"/>
</dbReference>
<dbReference type="PANTHER" id="PTHR23389">
    <property type="entry name" value="CHROMOSOME TRANSMISSION FIDELITY FACTOR 18"/>
    <property type="match status" value="1"/>
</dbReference>
<dbReference type="PANTHER" id="PTHR23389:SF21">
    <property type="entry name" value="ATPASE FAMILY AAA DOMAIN-CONTAINING PROTEIN 5"/>
    <property type="match status" value="1"/>
</dbReference>
<feature type="region of interest" description="Disordered" evidence="1">
    <location>
        <begin position="668"/>
        <end position="767"/>
    </location>
</feature>
<dbReference type="InterPro" id="IPR003959">
    <property type="entry name" value="ATPase_AAA_core"/>
</dbReference>
<accession>V4BA80</accession>
<feature type="region of interest" description="Disordered" evidence="1">
    <location>
        <begin position="1413"/>
        <end position="1437"/>
    </location>
</feature>
<feature type="region of interest" description="Disordered" evidence="1">
    <location>
        <begin position="111"/>
        <end position="135"/>
    </location>
</feature>
<feature type="compositionally biased region" description="Basic residues" evidence="1">
    <location>
        <begin position="118"/>
        <end position="131"/>
    </location>
</feature>
<feature type="region of interest" description="Disordered" evidence="1">
    <location>
        <begin position="192"/>
        <end position="295"/>
    </location>
</feature>
<gene>
    <name evidence="3" type="ORF">LOTGIDRAFT_235779</name>
</gene>
<sequence length="1767" mass="200699">MASASVLNKGESLNKLPVLEDELQSPQRSITDFFKSPPSKQKSKNLSHVFFSTPKEKCTNVQPNLLSKKKNISLCEEIGSPIVENIKKKTLKEDENKVIVVENEESTNRKDIANKSGISRRVKTKKKKKNKKVNDSLDDQFIQHFDSIHVKSDTSTDDVNILINSASSVTKSENIQNSSKISDLKSEECEGIVGKTSLKSVKHKAKEVLKNSEQNSQNNSCGETKNDLKSKVNTRDENSTENSSVDKPALKSKRKRSTDGEVVENKNKKSKLTTKKEQTKTSASSKEPQSVEEIETKSVSYEDYLKDLPVDSTTTDIFDVEAQPTDFDDTGLLVPDDYPSVEKYFGKNAYSPENVKAANNSLTITVDVHQEPTAKEGVFDLFKKGSNKKKTREKSDNPIILSPNSSYISVDDDEIVFISSEIQEVEVDQSKPRSKITKADVQVTESPKPKPLQISKESEDFLKSNEKTVAPTKTAQATLCFTEKGLKTDVKNIVKEPLPLMPDIDAIPAAEPAEKSQKPCKKKLKKIDADIKESENLTDKNQQQKKTKKFDSAKEQEEKKQKRKKMKKSKANAVIEEKPDINDKLFLNEMNNNETSKKKKRKYKVTSLQFDDSKRTPIKMKIKCRKSLGGGNSSLEENEFTPKSSKQCSKKDSAKKLLVKAQEILVKAKKQKTKKTTEKKTAKTPKTSHLVNRRSSPRLASKPSISLEEVIDIDDDDDDTDDVEIVEEKVKKTKAKSRKVNATTDTPTKSTKPQVSTPVKSTKAKFGTPVKSTKVKIGTPVKTATPKKGTGKVASIFNVKKKQDKNEPEIVKPPEDPEKVKQRQAFLSSGIPDVVKKQHESSASQVIALPEYPPFPKDSHIQQLSSSYRQTITNLSIKLLKPPQYTGCNITWSQLQLTNLYKQITSATNSYFTNFKHHETISEDICMKLLEEIKETNPVYPAQLMYESLKTKRLDELNTLKLEETAVNTKLEEPVVITLDDDNDVIKVKKKSKLKRKKEKRKSVEEIKEPEPEKPPLHASSELLWTDKYQPSHSSDIIGNTSDINKLKTWLLEWKHKTHKDARKMKKLLSKQSKSSKSSSQDSQWYKDDSDFDSDESEEDDRLCNTMLITGQHGIGKTATVYALAQELGYKVFEVNTSSSRNGKKILARLQEATQSHQVAQNKDGIAPPVFGSTDSPLTPRKDIKNKLPKAFNNLFNKAKKVETKETETDSKNDKKEKSNTCNKKRKREDELETESQVEKKAKKKIDVDDHLERMSQLYHKDDSNQAGGLNLTSTSVILFDEVDLVFDKDQGFMSAIQYFMSTTKIPIILTTTNKNVANLIQARLEIIQFYPPTQRLIASHLQTICLVEGVRCQYKDLLYLVRYYNNDVRRCILAVQLWLESGASPIQHQYQHKIKSAGNTITSHHIDSDEEDFVQSKPRSNRRILDDDESNSSTVDKDTPLIHSLCFESVLGLTNKLHTCIDTHVSSFLQENFSVEKLNSTLYCCELLRTLRFNLLHHNILHLVPLPQTCLTKYKPTPVNSTVIKHRRILDSEDYDSETSNNEPPETVKKQSRPKSNESKKEKRYISKCLSSFSTYYDNMCLLDNLQTSFNLKDLDNPVHTTRIKDVHEPSLIDVQTTYQNSYSWLHNSHTDIMNHIEARSCQMLCEEIQDIYLDIEKKNTKHDESFLDKLSLPVENGATKFQVSHKHRKHEKGISEAHDNIISTLPPSSARRNVSLDYIPYLRTIHQTECLKKIEKAKRRFHHHFDNIGFGLKRSTLSYLDKSLD</sequence>
<feature type="compositionally biased region" description="Low complexity" evidence="1">
    <location>
        <begin position="1070"/>
        <end position="1084"/>
    </location>
</feature>
<feature type="compositionally biased region" description="Polar residues" evidence="1">
    <location>
        <begin position="211"/>
        <end position="223"/>
    </location>
</feature>
<dbReference type="EMBL" id="KB203251">
    <property type="protein sequence ID" value="ESO85829.1"/>
    <property type="molecule type" value="Genomic_DNA"/>
</dbReference>
<dbReference type="GO" id="GO:0016887">
    <property type="term" value="F:ATP hydrolysis activity"/>
    <property type="evidence" value="ECO:0007669"/>
    <property type="project" value="InterPro"/>
</dbReference>
<dbReference type="InterPro" id="IPR003593">
    <property type="entry name" value="AAA+_ATPase"/>
</dbReference>
<feature type="compositionally biased region" description="Basic and acidic residues" evidence="1">
    <location>
        <begin position="549"/>
        <end position="560"/>
    </location>
</feature>
<dbReference type="Proteomes" id="UP000030746">
    <property type="component" value="Unassembled WGS sequence"/>
</dbReference>
<feature type="compositionally biased region" description="Basic and acidic residues" evidence="1">
    <location>
        <begin position="804"/>
        <end position="819"/>
    </location>
</feature>
<proteinExistence type="predicted"/>
<feature type="compositionally biased region" description="Polar residues" evidence="1">
    <location>
        <begin position="740"/>
        <end position="760"/>
    </location>
</feature>
<feature type="region of interest" description="Disordered" evidence="1">
    <location>
        <begin position="1158"/>
        <end position="1189"/>
    </location>
</feature>
<dbReference type="GO" id="GO:0061860">
    <property type="term" value="F:DNA clamp unloader activity"/>
    <property type="evidence" value="ECO:0007669"/>
    <property type="project" value="TreeGrafter"/>
</dbReference>
<dbReference type="CTD" id="20249959"/>
<feature type="compositionally biased region" description="Basic and acidic residues" evidence="1">
    <location>
        <begin position="1202"/>
        <end position="1219"/>
    </location>
</feature>
<evidence type="ECO:0000313" key="3">
    <source>
        <dbReference type="EMBL" id="ESO85829.1"/>
    </source>
</evidence>
<feature type="compositionally biased region" description="Basic and acidic residues" evidence="1">
    <location>
        <begin position="526"/>
        <end position="538"/>
    </location>
</feature>
<dbReference type="InterPro" id="IPR027417">
    <property type="entry name" value="P-loop_NTPase"/>
</dbReference>
<feature type="domain" description="AAA+ ATPase" evidence="2">
    <location>
        <begin position="1103"/>
        <end position="1334"/>
    </location>
</feature>
<feature type="region of interest" description="Disordered" evidence="1">
    <location>
        <begin position="429"/>
        <end position="456"/>
    </location>
</feature>
<dbReference type="Pfam" id="PF00004">
    <property type="entry name" value="AAA"/>
    <property type="match status" value="1"/>
</dbReference>
<feature type="region of interest" description="Disordered" evidence="1">
    <location>
        <begin position="505"/>
        <end position="581"/>
    </location>
</feature>
<dbReference type="OMA" id="DIRHAML"/>
<feature type="compositionally biased region" description="Basic and acidic residues" evidence="1">
    <location>
        <begin position="224"/>
        <end position="238"/>
    </location>
</feature>
<evidence type="ECO:0000259" key="2">
    <source>
        <dbReference type="SMART" id="SM00382"/>
    </source>
</evidence>
<reference evidence="3 4" key="1">
    <citation type="journal article" date="2013" name="Nature">
        <title>Insights into bilaterian evolution from three spiralian genomes.</title>
        <authorList>
            <person name="Simakov O."/>
            <person name="Marletaz F."/>
            <person name="Cho S.J."/>
            <person name="Edsinger-Gonzales E."/>
            <person name="Havlak P."/>
            <person name="Hellsten U."/>
            <person name="Kuo D.H."/>
            <person name="Larsson T."/>
            <person name="Lv J."/>
            <person name="Arendt D."/>
            <person name="Savage R."/>
            <person name="Osoegawa K."/>
            <person name="de Jong P."/>
            <person name="Grimwood J."/>
            <person name="Chapman J.A."/>
            <person name="Shapiro H."/>
            <person name="Aerts A."/>
            <person name="Otillar R.P."/>
            <person name="Terry A.Y."/>
            <person name="Boore J.L."/>
            <person name="Grigoriev I.V."/>
            <person name="Lindberg D.R."/>
            <person name="Seaver E.C."/>
            <person name="Weisblat D.A."/>
            <person name="Putnam N.H."/>
            <person name="Rokhsar D.S."/>
        </authorList>
    </citation>
    <scope>NUCLEOTIDE SEQUENCE [LARGE SCALE GENOMIC DNA]</scope>
</reference>
<dbReference type="STRING" id="225164.V4BA80"/>
<dbReference type="GO" id="GO:0003677">
    <property type="term" value="F:DNA binding"/>
    <property type="evidence" value="ECO:0007669"/>
    <property type="project" value="TreeGrafter"/>
</dbReference>
<feature type="region of interest" description="Disordered" evidence="1">
    <location>
        <begin position="800"/>
        <end position="819"/>
    </location>
</feature>
<feature type="compositionally biased region" description="Basic and acidic residues" evidence="1">
    <location>
        <begin position="257"/>
        <end position="267"/>
    </location>
</feature>
<feature type="region of interest" description="Disordered" evidence="1">
    <location>
        <begin position="586"/>
        <end position="605"/>
    </location>
</feature>
<feature type="compositionally biased region" description="Basic and acidic residues" evidence="1">
    <location>
        <begin position="1002"/>
        <end position="1016"/>
    </location>
</feature>
<dbReference type="SUPFAM" id="SSF52540">
    <property type="entry name" value="P-loop containing nucleoside triphosphate hydrolases"/>
    <property type="match status" value="1"/>
</dbReference>
<feature type="region of interest" description="Disordered" evidence="1">
    <location>
        <begin position="997"/>
        <end position="1022"/>
    </location>
</feature>
<feature type="compositionally biased region" description="Acidic residues" evidence="1">
    <location>
        <begin position="709"/>
        <end position="725"/>
    </location>
</feature>
<dbReference type="SMART" id="SM00382">
    <property type="entry name" value="AAA"/>
    <property type="match status" value="1"/>
</dbReference>
<dbReference type="KEGG" id="lgi:LOTGIDRAFT_235779"/>
<dbReference type="Gene3D" id="3.40.50.300">
    <property type="entry name" value="P-loop containing nucleotide triphosphate hydrolases"/>
    <property type="match status" value="1"/>
</dbReference>
<dbReference type="GO" id="GO:0005524">
    <property type="term" value="F:ATP binding"/>
    <property type="evidence" value="ECO:0007669"/>
    <property type="project" value="InterPro"/>
</dbReference>
<feature type="region of interest" description="Disordered" evidence="1">
    <location>
        <begin position="1063"/>
        <end position="1098"/>
    </location>
</feature>
<feature type="region of interest" description="Disordered" evidence="1">
    <location>
        <begin position="1202"/>
        <end position="1242"/>
    </location>
</feature>
<organism evidence="3 4">
    <name type="scientific">Lottia gigantea</name>
    <name type="common">Giant owl limpet</name>
    <dbReference type="NCBI Taxonomy" id="225164"/>
    <lineage>
        <taxon>Eukaryota</taxon>
        <taxon>Metazoa</taxon>
        <taxon>Spiralia</taxon>
        <taxon>Lophotrochozoa</taxon>
        <taxon>Mollusca</taxon>
        <taxon>Gastropoda</taxon>
        <taxon>Patellogastropoda</taxon>
        <taxon>Lottioidea</taxon>
        <taxon>Lottiidae</taxon>
        <taxon>Lottia</taxon>
    </lineage>
</organism>
<feature type="compositionally biased region" description="Basic residues" evidence="1">
    <location>
        <begin position="561"/>
        <end position="570"/>
    </location>
</feature>